<accession>A0A0U5FZJ4</accession>
<sequence>MSLVASIPYRLANLGNLPIGHSLTVPASFAGISRSMEIGSLDDIWSAATTTPPGVYNIHQLVVRTSPLLDVIVARLGADPARGPTAREVLIDGLQASLATTGRESTFPLTPSPQDRTRTEIIIQAHRIAKTIIGFVRDAPVREISPRLAIRSPCEGHLWTPAVAALLTGPRGNAQLMELYNEWLHRMILLRDSLLPFENFTDVPLVIPESSSRGIRDFEEARKFFLVQCMTGAVQHQAIVNLAKVFTSRGLPRGGYGFQYAHGLVLPAFLSGSNSIHLLRYHPARLDDSSVDLLLDYEHTEYINAPRTVLQNSEEDEDVKSVTKWNLSSLLPFDSCALQSSSIAIDSTHNDARRRIVRLQLTLESGIGIAVDLGQITRGRRYAYDLQVNASKPNGTAGPKSNGVQVKELPRTLVHKVADILSQPGLVISPRARRDEGNSNSAPAIHVIPVADPIIKLALLGKLYPENVILVRDQESIESVTKTGKGFSERFVILDGQSAF</sequence>
<dbReference type="OMA" id="MELYNEW"/>
<dbReference type="Proteomes" id="UP000054771">
    <property type="component" value="Unassembled WGS sequence"/>
</dbReference>
<evidence type="ECO:0000313" key="2">
    <source>
        <dbReference type="Proteomes" id="UP000054771"/>
    </source>
</evidence>
<evidence type="ECO:0000313" key="1">
    <source>
        <dbReference type="EMBL" id="CEL04992.1"/>
    </source>
</evidence>
<organism evidence="1 2">
    <name type="scientific">Aspergillus calidoustus</name>
    <dbReference type="NCBI Taxonomy" id="454130"/>
    <lineage>
        <taxon>Eukaryota</taxon>
        <taxon>Fungi</taxon>
        <taxon>Dikarya</taxon>
        <taxon>Ascomycota</taxon>
        <taxon>Pezizomycotina</taxon>
        <taxon>Eurotiomycetes</taxon>
        <taxon>Eurotiomycetidae</taxon>
        <taxon>Eurotiales</taxon>
        <taxon>Aspergillaceae</taxon>
        <taxon>Aspergillus</taxon>
        <taxon>Aspergillus subgen. Nidulantes</taxon>
    </lineage>
</organism>
<proteinExistence type="predicted"/>
<dbReference type="OrthoDB" id="3590765at2759"/>
<dbReference type="AlphaFoldDB" id="A0A0U5FZJ4"/>
<protein>
    <submittedName>
        <fullName evidence="1">Uncharacterized protein</fullName>
    </submittedName>
</protein>
<dbReference type="EMBL" id="CDMC01000004">
    <property type="protein sequence ID" value="CEL04992.1"/>
    <property type="molecule type" value="Genomic_DNA"/>
</dbReference>
<name>A0A0U5FZJ4_ASPCI</name>
<keyword evidence="2" id="KW-1185">Reference proteome</keyword>
<reference evidence="2" key="1">
    <citation type="journal article" date="2016" name="Genome Announc.">
        <title>Draft genome sequences of fungus Aspergillus calidoustus.</title>
        <authorList>
            <person name="Horn F."/>
            <person name="Linde J."/>
            <person name="Mattern D.J."/>
            <person name="Walther G."/>
            <person name="Guthke R."/>
            <person name="Scherlach K."/>
            <person name="Martin K."/>
            <person name="Brakhage A.A."/>
            <person name="Petzke L."/>
            <person name="Valiante V."/>
        </authorList>
    </citation>
    <scope>NUCLEOTIDE SEQUENCE [LARGE SCALE GENOMIC DNA]</scope>
    <source>
        <strain evidence="2">SF006504</strain>
    </source>
</reference>
<gene>
    <name evidence="1" type="ORF">ASPCAL06114</name>
</gene>